<gene>
    <name evidence="6" type="ORF">SAMN05428998_14634</name>
</gene>
<dbReference type="PANTHER" id="PTHR43757:SF2">
    <property type="entry name" value="AMINOMETHYLTRANSFERASE, MITOCHONDRIAL"/>
    <property type="match status" value="1"/>
</dbReference>
<reference evidence="6 7" key="1">
    <citation type="submission" date="2017-04" db="EMBL/GenBank/DDBJ databases">
        <authorList>
            <person name="Afonso C.L."/>
            <person name="Miller P.J."/>
            <person name="Scott M.A."/>
            <person name="Spackman E."/>
            <person name="Goraichik I."/>
            <person name="Dimitrov K.M."/>
            <person name="Suarez D.L."/>
            <person name="Swayne D.E."/>
        </authorList>
    </citation>
    <scope>NUCLEOTIDE SEQUENCE [LARGE SCALE GENOMIC DNA]</scope>
    <source>
        <strain evidence="6 7">USBA 355</strain>
    </source>
</reference>
<accession>A0A1Y6CY10</accession>
<comment type="similarity">
    <text evidence="1">Belongs to the GcvT family.</text>
</comment>
<dbReference type="STRING" id="560819.SAMN05428998_14634"/>
<dbReference type="Pfam" id="PF08669">
    <property type="entry name" value="GCV_T_C"/>
    <property type="match status" value="1"/>
</dbReference>
<dbReference type="Proteomes" id="UP000192917">
    <property type="component" value="Unassembled WGS sequence"/>
</dbReference>
<dbReference type="InterPro" id="IPR006222">
    <property type="entry name" value="GCVT_N"/>
</dbReference>
<dbReference type="InterPro" id="IPR041117">
    <property type="entry name" value="SoxA_A3"/>
</dbReference>
<evidence type="ECO:0000259" key="4">
    <source>
        <dbReference type="Pfam" id="PF08669"/>
    </source>
</evidence>
<dbReference type="Gene3D" id="3.30.1360.120">
    <property type="entry name" value="Probable tRNA modification gtpase trme, domain 1"/>
    <property type="match status" value="1"/>
</dbReference>
<dbReference type="Pfam" id="PF13510">
    <property type="entry name" value="Fer2_4"/>
    <property type="match status" value="1"/>
</dbReference>
<dbReference type="InterPro" id="IPR028896">
    <property type="entry name" value="GcvT/YgfZ/DmdA"/>
</dbReference>
<dbReference type="PRINTS" id="PR00368">
    <property type="entry name" value="FADPNR"/>
</dbReference>
<organism evidence="6 7">
    <name type="scientific">Tistlia consotensis USBA 355</name>
    <dbReference type="NCBI Taxonomy" id="560819"/>
    <lineage>
        <taxon>Bacteria</taxon>
        <taxon>Pseudomonadati</taxon>
        <taxon>Pseudomonadota</taxon>
        <taxon>Alphaproteobacteria</taxon>
        <taxon>Rhodospirillales</taxon>
        <taxon>Rhodovibrionaceae</taxon>
        <taxon>Tistlia</taxon>
    </lineage>
</organism>
<dbReference type="GO" id="GO:0008115">
    <property type="term" value="F:sarcosine oxidase activity"/>
    <property type="evidence" value="ECO:0007669"/>
    <property type="project" value="InterPro"/>
</dbReference>
<proteinExistence type="inferred from homology"/>
<dbReference type="PIRSF" id="PIRSF037980">
    <property type="entry name" value="SoxA"/>
    <property type="match status" value="1"/>
</dbReference>
<evidence type="ECO:0000259" key="3">
    <source>
        <dbReference type="Pfam" id="PF01571"/>
    </source>
</evidence>
<feature type="domain" description="SoxA A3" evidence="5">
    <location>
        <begin position="525"/>
        <end position="607"/>
    </location>
</feature>
<dbReference type="InterPro" id="IPR027266">
    <property type="entry name" value="TrmE/GcvT-like"/>
</dbReference>
<dbReference type="RefSeq" id="WP_085126912.1">
    <property type="nucleotide sequence ID" value="NZ_FWZX01000046.1"/>
</dbReference>
<feature type="domain" description="GCVT N-terminal" evidence="3">
    <location>
        <begin position="623"/>
        <end position="893"/>
    </location>
</feature>
<keyword evidence="7" id="KW-1185">Reference proteome</keyword>
<keyword evidence="2" id="KW-0560">Oxidoreductase</keyword>
<dbReference type="InterPro" id="IPR029043">
    <property type="entry name" value="GcvT/YgfZ_C"/>
</dbReference>
<dbReference type="SUPFAM" id="SSF51905">
    <property type="entry name" value="FAD/NAD(P)-binding domain"/>
    <property type="match status" value="1"/>
</dbReference>
<dbReference type="PANTHER" id="PTHR43757">
    <property type="entry name" value="AMINOMETHYLTRANSFERASE"/>
    <property type="match status" value="1"/>
</dbReference>
<dbReference type="Pfam" id="PF01571">
    <property type="entry name" value="GCV_T"/>
    <property type="match status" value="1"/>
</dbReference>
<dbReference type="InterPro" id="IPR041854">
    <property type="entry name" value="BFD-like_2Fe2S-bd_dom_sf"/>
</dbReference>
<dbReference type="Gene3D" id="3.50.50.60">
    <property type="entry name" value="FAD/NAD(P)-binding domain"/>
    <property type="match status" value="1"/>
</dbReference>
<protein>
    <submittedName>
        <fullName evidence="6">N-methylglutamate dehydrogenase subunit C</fullName>
    </submittedName>
</protein>
<evidence type="ECO:0000259" key="5">
    <source>
        <dbReference type="Pfam" id="PF17806"/>
    </source>
</evidence>
<dbReference type="Pfam" id="PF17806">
    <property type="entry name" value="SO_alpha_A3"/>
    <property type="match status" value="1"/>
</dbReference>
<sequence>MSQPFRLPAGGALDRSRELRFSFDGRDYRGHPGDTLASALLANGVRLLGRSFKYHRPRGLFSAGPEEPNALVELRSGARREPNTRATVAELYDGLAAASQHAWPSLRWDVGALNGLAAPFIPAGFYYKTFMGPTRRAWMVYEHFIRKAAGLGRAAREPDPDRYEKRHGFCDLLVVGSGPAGLAAALAAGRAGARVVLAEQDFRLGGQLLSNGERVGGKSGPDWVAAVEAELASLPNVEILTRTSAFGLYDGRVAGLVERVADHKPEPEHGEPRQRLHLLRCGEIVLAAGAIERPLVFANNDLPGVMLASAARTYARRYAARAGTRAVLFASHDAAYAELPALLEADIQVAAVIDPRPNGSASVRELARDLGIEVRSGQAVARAHGGRALVGVEAAPFEAGTGAGGRWTGPADFISCDLLCVAGGWTPTLHLHSHSQGKTVWDPRLLTFRPGENPQGHRSVGACNGSFTLSTCLAEGFAAGAAAAAACGFEASAPALPATVPEPGAEAEAEPLALFACPKPASRGGKAFVDIQDDVAVSDIGLAEREGYRSVEHLKRYTTLGMGTDQGKTANVNGLAVMAELRGLTVPEVGHTTFRPPYTPVTLGALGGREVGRAFRPVRRTPLHDWHLRNGAVMVEAGLWLRPRYYPKPGEGLFEAQNREAKHVRRAVGLSDVSTLGKIDVQGPDAAAFLDRVYCNTFSSLPVGKARYGLMLREDGIVLDDGTTTRLSETRFFMTTTTAEAAAVMAHLEFLLQAVWPELRVNVASVTDQWAGIAVAGPRSRRLLEKAVEGCPVDDAALPFMGVAEGRIAGVPVRIFRISFSGERAYEVNVAADHGPLVWEALMEAGKELEVIPYGLEALAVLRIEKGHVAGPEIDGRTTPEDLGLGRMVSKKKADFVGRRLLGREGFDDPARPRLVGLVPTDGRTKIAAGSILVGQRDLHPPIEKLGHVTSVTWSENLGKPIALAFLSGGRERLGQKLYAAYPLRNRIVEVEVTPSCFIDPEGERLRG</sequence>
<dbReference type="InterPro" id="IPR036188">
    <property type="entry name" value="FAD/NAD-bd_sf"/>
</dbReference>
<dbReference type="SUPFAM" id="SSF101790">
    <property type="entry name" value="Aminomethyltransferase beta-barrel domain"/>
    <property type="match status" value="1"/>
</dbReference>
<dbReference type="InterPro" id="IPR013977">
    <property type="entry name" value="GcvT_C"/>
</dbReference>
<dbReference type="EMBL" id="FWZX01000046">
    <property type="protein sequence ID" value="SMF82422.1"/>
    <property type="molecule type" value="Genomic_DNA"/>
</dbReference>
<evidence type="ECO:0000313" key="7">
    <source>
        <dbReference type="Proteomes" id="UP000192917"/>
    </source>
</evidence>
<evidence type="ECO:0000313" key="6">
    <source>
        <dbReference type="EMBL" id="SMF82422.1"/>
    </source>
</evidence>
<dbReference type="GO" id="GO:0046653">
    <property type="term" value="P:tetrahydrofolate metabolic process"/>
    <property type="evidence" value="ECO:0007669"/>
    <property type="project" value="InterPro"/>
</dbReference>
<evidence type="ECO:0000256" key="2">
    <source>
        <dbReference type="ARBA" id="ARBA00023002"/>
    </source>
</evidence>
<dbReference type="NCBIfam" id="TIGR01372">
    <property type="entry name" value="soxA"/>
    <property type="match status" value="1"/>
</dbReference>
<feature type="domain" description="Aminomethyltransferase C-terminal" evidence="4">
    <location>
        <begin position="914"/>
        <end position="1000"/>
    </location>
</feature>
<dbReference type="Gene3D" id="1.10.10.1100">
    <property type="entry name" value="BFD-like [2Fe-2S]-binding domain"/>
    <property type="match status" value="1"/>
</dbReference>
<dbReference type="Gene3D" id="3.10.20.440">
    <property type="entry name" value="2Fe-2S iron-sulphur cluster binding domain, sarcosine oxidase, alpha subunit, N-terminal domain"/>
    <property type="match status" value="1"/>
</dbReference>
<dbReference type="AlphaFoldDB" id="A0A1Y6CY10"/>
<dbReference type="SUPFAM" id="SSF103025">
    <property type="entry name" value="Folate-binding domain"/>
    <property type="match status" value="1"/>
</dbReference>
<dbReference type="InterPro" id="IPR042204">
    <property type="entry name" value="2Fe-2S-bd_N"/>
</dbReference>
<name>A0A1Y6CY10_9PROT</name>
<evidence type="ECO:0000256" key="1">
    <source>
        <dbReference type="ARBA" id="ARBA00008609"/>
    </source>
</evidence>
<dbReference type="PRINTS" id="PR00469">
    <property type="entry name" value="PNDRDTASEII"/>
</dbReference>
<dbReference type="InterPro" id="IPR006277">
    <property type="entry name" value="Sarcosine_oxidase_asu"/>
</dbReference>
<dbReference type="Pfam" id="PF12831">
    <property type="entry name" value="FAD_oxidored"/>
    <property type="match status" value="1"/>
</dbReference>